<sequence length="385" mass="40871">MNKIKPGREVMVVGVGLHPFGRFPDKDLGDLAIGAVVPALEDAGVKWKDIAIAYFGHVYYQGMSIGETTLSKLGLTGVPIVNVENACSSGSTAFWQAYWGITTGLYDLALAFGSEKVPRGPVTVTPEDSPERYIGGDHMMAGYALRGKRYMEETGAPATALAQVTVKARQNATMNPFAHRKDTYTIEEVLNSRMIADPLTLFQCCPTSEGGAAAVLCAREDLARYGINESRAVSIAAAVLTSGEYNGRGADHSAFSPYRTEPAALQAYEMSGLGPEDVDVVQVHDAATIGELQQIEALHLFPFGEAWKGTVEGRTALTGDIPVNTDGGLLAMGHPFGASGIRMIHETVTQLRGEAGTRQVANARVGVAQCSGAGDVTTVHILRRG</sequence>
<feature type="domain" description="Thiolase C-terminal" evidence="8">
    <location>
        <begin position="261"/>
        <end position="382"/>
    </location>
</feature>
<dbReference type="PROSITE" id="PS00737">
    <property type="entry name" value="THIOLASE_2"/>
    <property type="match status" value="1"/>
</dbReference>
<keyword evidence="3" id="KW-0808">Transferase</keyword>
<dbReference type="GO" id="GO:0016747">
    <property type="term" value="F:acyltransferase activity, transferring groups other than amino-acyl groups"/>
    <property type="evidence" value="ECO:0007669"/>
    <property type="project" value="InterPro"/>
</dbReference>
<evidence type="ECO:0000313" key="9">
    <source>
        <dbReference type="EMBL" id="CUV01374.1"/>
    </source>
</evidence>
<dbReference type="CDD" id="cd00829">
    <property type="entry name" value="SCP-x_thiolase"/>
    <property type="match status" value="1"/>
</dbReference>
<evidence type="ECO:0000256" key="1">
    <source>
        <dbReference type="ARBA" id="ARBA00012352"/>
    </source>
</evidence>
<name>A0A160V6I0_9ZZZZ</name>
<organism evidence="9">
    <name type="scientific">hydrothermal vent metagenome</name>
    <dbReference type="NCBI Taxonomy" id="652676"/>
    <lineage>
        <taxon>unclassified sequences</taxon>
        <taxon>metagenomes</taxon>
        <taxon>ecological metagenomes</taxon>
    </lineage>
</organism>
<dbReference type="PANTHER" id="PTHR42870">
    <property type="entry name" value="ACETYL-COA C-ACETYLTRANSFERASE"/>
    <property type="match status" value="1"/>
</dbReference>
<dbReference type="PANTHER" id="PTHR42870:SF1">
    <property type="entry name" value="NON-SPECIFIC LIPID-TRANSFER PROTEIN-LIKE 2"/>
    <property type="match status" value="1"/>
</dbReference>
<protein>
    <recommendedName>
        <fullName evidence="1">propanoyl-CoA C-acyltransferase</fullName>
        <ecNumber evidence="1">2.3.1.176</ecNumber>
    </recommendedName>
    <alternativeName>
        <fullName evidence="6">Propanoyl-CoA C-acyltransferase</fullName>
    </alternativeName>
</protein>
<dbReference type="InterPro" id="IPR020613">
    <property type="entry name" value="Thiolase_CS"/>
</dbReference>
<accession>A0A160V6I0</accession>
<evidence type="ECO:0000256" key="2">
    <source>
        <dbReference type="ARBA" id="ARBA00022448"/>
    </source>
</evidence>
<evidence type="ECO:0000256" key="3">
    <source>
        <dbReference type="ARBA" id="ARBA00022679"/>
    </source>
</evidence>
<dbReference type="GO" id="GO:0006869">
    <property type="term" value="P:lipid transport"/>
    <property type="evidence" value="ECO:0007669"/>
    <property type="project" value="UniProtKB-KW"/>
</dbReference>
<keyword evidence="5" id="KW-0446">Lipid-binding</keyword>
<reference evidence="9" key="1">
    <citation type="submission" date="2015-10" db="EMBL/GenBank/DDBJ databases">
        <authorList>
            <person name="Gilbert D.G."/>
        </authorList>
    </citation>
    <scope>NUCLEOTIDE SEQUENCE</scope>
</reference>
<dbReference type="InterPro" id="IPR055140">
    <property type="entry name" value="Thiolase_C_2"/>
</dbReference>
<keyword evidence="4" id="KW-0445">Lipid transport</keyword>
<dbReference type="InterPro" id="IPR020616">
    <property type="entry name" value="Thiolase_N"/>
</dbReference>
<dbReference type="EMBL" id="FAXA01000056">
    <property type="protein sequence ID" value="CUV01374.1"/>
    <property type="molecule type" value="Genomic_DNA"/>
</dbReference>
<dbReference type="Pfam" id="PF00108">
    <property type="entry name" value="Thiolase_N"/>
    <property type="match status" value="1"/>
</dbReference>
<dbReference type="Pfam" id="PF22691">
    <property type="entry name" value="Thiolase_C_1"/>
    <property type="match status" value="1"/>
</dbReference>
<dbReference type="InterPro" id="IPR002155">
    <property type="entry name" value="Thiolase"/>
</dbReference>
<dbReference type="GO" id="GO:0008289">
    <property type="term" value="F:lipid binding"/>
    <property type="evidence" value="ECO:0007669"/>
    <property type="project" value="UniProtKB-KW"/>
</dbReference>
<proteinExistence type="predicted"/>
<dbReference type="PIRSF" id="PIRSF000429">
    <property type="entry name" value="Ac-CoA_Ac_transf"/>
    <property type="match status" value="1"/>
</dbReference>
<dbReference type="AlphaFoldDB" id="A0A160V6I0"/>
<evidence type="ECO:0000259" key="7">
    <source>
        <dbReference type="Pfam" id="PF00108"/>
    </source>
</evidence>
<gene>
    <name evidence="9" type="ORF">MGWOODY_Clf1355</name>
</gene>
<evidence type="ECO:0000256" key="4">
    <source>
        <dbReference type="ARBA" id="ARBA00023055"/>
    </source>
</evidence>
<dbReference type="SUPFAM" id="SSF53901">
    <property type="entry name" value="Thiolase-like"/>
    <property type="match status" value="2"/>
</dbReference>
<evidence type="ECO:0000256" key="5">
    <source>
        <dbReference type="ARBA" id="ARBA00023121"/>
    </source>
</evidence>
<feature type="domain" description="Thiolase N-terminal" evidence="7">
    <location>
        <begin position="10"/>
        <end position="219"/>
    </location>
</feature>
<dbReference type="InterPro" id="IPR016039">
    <property type="entry name" value="Thiolase-like"/>
</dbReference>
<evidence type="ECO:0000259" key="8">
    <source>
        <dbReference type="Pfam" id="PF22691"/>
    </source>
</evidence>
<keyword evidence="2" id="KW-0813">Transport</keyword>
<dbReference type="EC" id="2.3.1.176" evidence="1"/>
<evidence type="ECO:0000256" key="6">
    <source>
        <dbReference type="ARBA" id="ARBA00032316"/>
    </source>
</evidence>
<dbReference type="Gene3D" id="3.40.47.10">
    <property type="match status" value="1"/>
</dbReference>